<keyword evidence="3" id="KW-1185">Reference proteome</keyword>
<gene>
    <name evidence="2" type="ORF">O0V09_07740</name>
</gene>
<evidence type="ECO:0000313" key="2">
    <source>
        <dbReference type="EMBL" id="MCZ0865086.1"/>
    </source>
</evidence>
<evidence type="ECO:0000313" key="3">
    <source>
        <dbReference type="Proteomes" id="UP001069090"/>
    </source>
</evidence>
<reference evidence="2 3" key="1">
    <citation type="submission" date="2022-12" db="EMBL/GenBank/DDBJ databases">
        <title>Dasania phycosphaerae sp. nov., isolated from particulate material of the south coast of Korea.</title>
        <authorList>
            <person name="Jiang Y."/>
        </authorList>
    </citation>
    <scope>NUCLEOTIDE SEQUENCE [LARGE SCALE GENOMIC DNA]</scope>
    <source>
        <strain evidence="2 3">GY-19</strain>
    </source>
</reference>
<proteinExistence type="predicted"/>
<protein>
    <submittedName>
        <fullName evidence="2">Uncharacterized protein</fullName>
    </submittedName>
</protein>
<evidence type="ECO:0000256" key="1">
    <source>
        <dbReference type="SAM" id="Coils"/>
    </source>
</evidence>
<sequence>MSDPVAAAVDRLSSHVTHLSDKLMDVEKSLARSETDIKHLLKQNEALSKHVNTLFARSNSNAISQASTKVSVSENQNGRVLLLSAFISGSMALVVNLLGNG</sequence>
<accession>A0A9J6RK65</accession>
<dbReference type="RefSeq" id="WP_258331237.1">
    <property type="nucleotide sequence ID" value="NZ_JAPTGG010000005.1"/>
</dbReference>
<feature type="coiled-coil region" evidence="1">
    <location>
        <begin position="23"/>
        <end position="50"/>
    </location>
</feature>
<organism evidence="2 3">
    <name type="scientific">Dasania phycosphaerae</name>
    <dbReference type="NCBI Taxonomy" id="2950436"/>
    <lineage>
        <taxon>Bacteria</taxon>
        <taxon>Pseudomonadati</taxon>
        <taxon>Pseudomonadota</taxon>
        <taxon>Gammaproteobacteria</taxon>
        <taxon>Cellvibrionales</taxon>
        <taxon>Spongiibacteraceae</taxon>
        <taxon>Dasania</taxon>
    </lineage>
</organism>
<dbReference type="EMBL" id="JAPTGG010000005">
    <property type="protein sequence ID" value="MCZ0865086.1"/>
    <property type="molecule type" value="Genomic_DNA"/>
</dbReference>
<dbReference type="AlphaFoldDB" id="A0A9J6RK65"/>
<dbReference type="Proteomes" id="UP001069090">
    <property type="component" value="Unassembled WGS sequence"/>
</dbReference>
<comment type="caution">
    <text evidence="2">The sequence shown here is derived from an EMBL/GenBank/DDBJ whole genome shotgun (WGS) entry which is preliminary data.</text>
</comment>
<dbReference type="Gene3D" id="1.20.5.170">
    <property type="match status" value="1"/>
</dbReference>
<name>A0A9J6RK65_9GAMM</name>
<keyword evidence="1" id="KW-0175">Coiled coil</keyword>